<protein>
    <submittedName>
        <fullName evidence="3">Glycoside hydrolase family 25 protein</fullName>
    </submittedName>
</protein>
<dbReference type="Proteomes" id="UP000238916">
    <property type="component" value="Unassembled WGS sequence"/>
</dbReference>
<dbReference type="InterPro" id="IPR017853">
    <property type="entry name" value="GH"/>
</dbReference>
<name>A0A2U3KTW9_9FIRM</name>
<keyword evidence="1" id="KW-0472">Membrane</keyword>
<organism evidence="3 4">
    <name type="scientific">Candidatus Desulfosporosinus infrequens</name>
    <dbReference type="NCBI Taxonomy" id="2043169"/>
    <lineage>
        <taxon>Bacteria</taxon>
        <taxon>Bacillati</taxon>
        <taxon>Bacillota</taxon>
        <taxon>Clostridia</taxon>
        <taxon>Eubacteriales</taxon>
        <taxon>Desulfitobacteriaceae</taxon>
        <taxon>Desulfosporosinus</taxon>
    </lineage>
</organism>
<dbReference type="OrthoDB" id="2080590at2"/>
<evidence type="ECO:0000256" key="1">
    <source>
        <dbReference type="SAM" id="Phobius"/>
    </source>
</evidence>
<keyword evidence="3" id="KW-0378">Hydrolase</keyword>
<evidence type="ECO:0000259" key="2">
    <source>
        <dbReference type="Pfam" id="PF08924"/>
    </source>
</evidence>
<dbReference type="EMBL" id="OMOF01000193">
    <property type="protein sequence ID" value="SPF43092.1"/>
    <property type="molecule type" value="Genomic_DNA"/>
</dbReference>
<feature type="domain" description="Rv2525c-like glycoside hydrolase-like" evidence="2">
    <location>
        <begin position="142"/>
        <end position="313"/>
    </location>
</feature>
<gene>
    <name evidence="3" type="ORF">SBF1_2720005</name>
</gene>
<reference evidence="4" key="1">
    <citation type="submission" date="2018-02" db="EMBL/GenBank/DDBJ databases">
        <authorList>
            <person name="Hausmann B."/>
        </authorList>
    </citation>
    <scope>NUCLEOTIDE SEQUENCE [LARGE SCALE GENOMIC DNA]</scope>
    <source>
        <strain evidence="4">Peat soil MAG SbF1</strain>
    </source>
</reference>
<dbReference type="GO" id="GO:0016787">
    <property type="term" value="F:hydrolase activity"/>
    <property type="evidence" value="ECO:0007669"/>
    <property type="project" value="UniProtKB-KW"/>
</dbReference>
<evidence type="ECO:0000313" key="4">
    <source>
        <dbReference type="Proteomes" id="UP000238916"/>
    </source>
</evidence>
<proteinExistence type="predicted"/>
<evidence type="ECO:0000313" key="3">
    <source>
        <dbReference type="EMBL" id="SPF43092.1"/>
    </source>
</evidence>
<keyword evidence="1" id="KW-1133">Transmembrane helix</keyword>
<dbReference type="SUPFAM" id="SSF51445">
    <property type="entry name" value="(Trans)glycosidases"/>
    <property type="match status" value="1"/>
</dbReference>
<accession>A0A2U3KTW9</accession>
<dbReference type="Gene3D" id="3.20.20.80">
    <property type="entry name" value="Glycosidases"/>
    <property type="match status" value="1"/>
</dbReference>
<feature type="transmembrane region" description="Helical" evidence="1">
    <location>
        <begin position="15"/>
        <end position="37"/>
    </location>
</feature>
<sequence length="334" mass="37345">MSYETALSFEKRKSLTWSIAILAFFIMLYMTLTVYCLELSLPSQLIHFLGEKKFPFNDILVEGLPSYAQTQFFNDILVEKLPSFEQTQLAKQDEIGKKTSNQEVSLEPLNNNSITTISKQTTCENGFDSDSDLSSEASSMQKNTHYQFVARYLGGPCYPGKPLSASEASTLSNSGFWIISIYSGVNYTNNLHGGTQSYVQGQKDGRQAISLARGVRQPVKSAIYLDLEAGQLNQNNFLSYVRGWVSAISSVGYIPGVYSSAAQLDAIHRQLWAGNSLLYWDAHWVYSGIKTPAPRPSNDLSYAQVWQYVKQRTVCSKPADIDSAKNLYGMWKIC</sequence>
<keyword evidence="1" id="KW-0812">Transmembrane</keyword>
<dbReference type="Pfam" id="PF08924">
    <property type="entry name" value="Rv2525c_GlyHyd-like"/>
    <property type="match status" value="1"/>
</dbReference>
<dbReference type="InterPro" id="IPR015020">
    <property type="entry name" value="Rv2525c-like_Glyco_Hydro-like"/>
</dbReference>
<dbReference type="AlphaFoldDB" id="A0A2U3KTW9"/>